<evidence type="ECO:0000313" key="9">
    <source>
        <dbReference type="Proteomes" id="UP000626109"/>
    </source>
</evidence>
<evidence type="ECO:0000256" key="3">
    <source>
        <dbReference type="ARBA" id="ARBA00022679"/>
    </source>
</evidence>
<dbReference type="SUPFAM" id="SSF81301">
    <property type="entry name" value="Nucleotidyltransferase"/>
    <property type="match status" value="1"/>
</dbReference>
<dbReference type="EMBL" id="CAJNNW010032130">
    <property type="protein sequence ID" value="CAE8711213.1"/>
    <property type="molecule type" value="Genomic_DNA"/>
</dbReference>
<name>A0A813KV75_POLGL</name>
<proteinExistence type="predicted"/>
<dbReference type="SUPFAM" id="SSF81631">
    <property type="entry name" value="PAP/OAS1 substrate-binding domain"/>
    <property type="match status" value="1"/>
</dbReference>
<evidence type="ECO:0000256" key="6">
    <source>
        <dbReference type="SAM" id="MobiDB-lite"/>
    </source>
</evidence>
<dbReference type="Proteomes" id="UP000626109">
    <property type="component" value="Unassembled WGS sequence"/>
</dbReference>
<comment type="caution">
    <text evidence="8">The sequence shown here is derived from an EMBL/GenBank/DDBJ whole genome shotgun (WGS) entry which is preliminary data.</text>
</comment>
<feature type="non-terminal residue" evidence="8">
    <location>
        <position position="1"/>
    </location>
</feature>
<feature type="domain" description="PAP-associated" evidence="7">
    <location>
        <begin position="136"/>
        <end position="195"/>
    </location>
</feature>
<evidence type="ECO:0000313" key="8">
    <source>
        <dbReference type="EMBL" id="CAE8711213.1"/>
    </source>
</evidence>
<gene>
    <name evidence="8" type="ORF">PGLA2088_LOCUS36366</name>
</gene>
<organism evidence="8 9">
    <name type="scientific">Polarella glacialis</name>
    <name type="common">Dinoflagellate</name>
    <dbReference type="NCBI Taxonomy" id="89957"/>
    <lineage>
        <taxon>Eukaryota</taxon>
        <taxon>Sar</taxon>
        <taxon>Alveolata</taxon>
        <taxon>Dinophyceae</taxon>
        <taxon>Suessiales</taxon>
        <taxon>Suessiaceae</taxon>
        <taxon>Polarella</taxon>
    </lineage>
</organism>
<dbReference type="InterPro" id="IPR043519">
    <property type="entry name" value="NT_sf"/>
</dbReference>
<sequence>ASIPLIKAVDVSGVEVDLCIGNHLGLHNSRLVAAYCQLDQRVGEVCRVVKQWARAMQLVRSSDGHLNSYAYTLLAISYLMTTSPPVVPNLQDLAGQGCDPVLVVDSKWGKNLSWDCRFWSELELIPKSQNTATSEELLKGFFLYYSETFDWLNNAVSVRLALTQQTKQGAISKLNLGSPVTKEQWYIEDPFDLRHNLGSNCTKDGRQRILDMMKKALRMLDEGPNSVESLYSRTPSHFLLKCRVHQEKVSLAEFKATVGGIREVREPFTVHFPQPCRFREVADAFLIFKSEETRRAVHRLNESALGDWQLRLLPCSTWALEDALSAGEYEEVIVAPSSEASAEKVRSGLREASTIAEFQSLIRLAQVLNLKHEETLGKKRLAKLQSEAKEATDAAQLQGRAPDPSAMLTYQ</sequence>
<evidence type="ECO:0000256" key="4">
    <source>
        <dbReference type="ARBA" id="ARBA00022723"/>
    </source>
</evidence>
<protein>
    <recommendedName>
        <fullName evidence="7">PAP-associated domain-containing protein</fullName>
    </recommendedName>
</protein>
<dbReference type="GO" id="GO:0016779">
    <property type="term" value="F:nucleotidyltransferase activity"/>
    <property type="evidence" value="ECO:0007669"/>
    <property type="project" value="TreeGrafter"/>
</dbReference>
<comment type="cofactor">
    <cofactor evidence="1">
        <name>Mn(2+)</name>
        <dbReference type="ChEBI" id="CHEBI:29035"/>
    </cofactor>
</comment>
<feature type="region of interest" description="Disordered" evidence="6">
    <location>
        <begin position="391"/>
        <end position="411"/>
    </location>
</feature>
<evidence type="ECO:0000256" key="2">
    <source>
        <dbReference type="ARBA" id="ARBA00001946"/>
    </source>
</evidence>
<dbReference type="PANTHER" id="PTHR12271">
    <property type="entry name" value="POLY A POLYMERASE CID PAP -RELATED"/>
    <property type="match status" value="1"/>
</dbReference>
<dbReference type="Pfam" id="PF03828">
    <property type="entry name" value="PAP_assoc"/>
    <property type="match status" value="1"/>
</dbReference>
<evidence type="ECO:0000259" key="7">
    <source>
        <dbReference type="Pfam" id="PF03828"/>
    </source>
</evidence>
<keyword evidence="5" id="KW-0460">Magnesium</keyword>
<comment type="cofactor">
    <cofactor evidence="2">
        <name>Mg(2+)</name>
        <dbReference type="ChEBI" id="CHEBI:18420"/>
    </cofactor>
</comment>
<accession>A0A813KV75</accession>
<evidence type="ECO:0000256" key="5">
    <source>
        <dbReference type="ARBA" id="ARBA00022842"/>
    </source>
</evidence>
<dbReference type="AlphaFoldDB" id="A0A813KV75"/>
<dbReference type="GO" id="GO:0031123">
    <property type="term" value="P:RNA 3'-end processing"/>
    <property type="evidence" value="ECO:0007669"/>
    <property type="project" value="TreeGrafter"/>
</dbReference>
<dbReference type="PANTHER" id="PTHR12271:SF40">
    <property type="entry name" value="POLY(A) RNA POLYMERASE GLD2"/>
    <property type="match status" value="1"/>
</dbReference>
<dbReference type="InterPro" id="IPR002058">
    <property type="entry name" value="PAP_assoc"/>
</dbReference>
<evidence type="ECO:0000256" key="1">
    <source>
        <dbReference type="ARBA" id="ARBA00001936"/>
    </source>
</evidence>
<reference evidence="8" key="1">
    <citation type="submission" date="2021-02" db="EMBL/GenBank/DDBJ databases">
        <authorList>
            <person name="Dougan E. K."/>
            <person name="Rhodes N."/>
            <person name="Thang M."/>
            <person name="Chan C."/>
        </authorList>
    </citation>
    <scope>NUCLEOTIDE SEQUENCE</scope>
</reference>
<dbReference type="Gene3D" id="1.10.1410.10">
    <property type="match status" value="1"/>
</dbReference>
<keyword evidence="3" id="KW-0808">Transferase</keyword>
<dbReference type="GO" id="GO:0046872">
    <property type="term" value="F:metal ion binding"/>
    <property type="evidence" value="ECO:0007669"/>
    <property type="project" value="UniProtKB-KW"/>
</dbReference>
<keyword evidence="4" id="KW-0479">Metal-binding</keyword>